<dbReference type="AlphaFoldDB" id="A0A6M3JSU3"/>
<sequence>MINWWVILVLGIWLFASVGVVVTKRNDPYVPAALITLFIGIGWLITR</sequence>
<evidence type="ECO:0000256" key="1">
    <source>
        <dbReference type="SAM" id="Phobius"/>
    </source>
</evidence>
<gene>
    <name evidence="3" type="ORF">MM415A02510_0009</name>
    <name evidence="2" type="ORF">MM415B00972_0009</name>
</gene>
<feature type="transmembrane region" description="Helical" evidence="1">
    <location>
        <begin position="29"/>
        <end position="46"/>
    </location>
</feature>
<proteinExistence type="predicted"/>
<evidence type="ECO:0000313" key="3">
    <source>
        <dbReference type="EMBL" id="QJA73053.1"/>
    </source>
</evidence>
<keyword evidence="1" id="KW-1133">Transmembrane helix</keyword>
<name>A0A6M3JSU3_9ZZZZ</name>
<protein>
    <submittedName>
        <fullName evidence="3">Uncharacterized protein</fullName>
    </submittedName>
</protein>
<reference evidence="3" key="1">
    <citation type="submission" date="2020-03" db="EMBL/GenBank/DDBJ databases">
        <title>The deep terrestrial virosphere.</title>
        <authorList>
            <person name="Holmfeldt K."/>
            <person name="Nilsson E."/>
            <person name="Simone D."/>
            <person name="Lopez-Fernandez M."/>
            <person name="Wu X."/>
            <person name="de Brujin I."/>
            <person name="Lundin D."/>
            <person name="Andersson A."/>
            <person name="Bertilsson S."/>
            <person name="Dopson M."/>
        </authorList>
    </citation>
    <scope>NUCLEOTIDE SEQUENCE</scope>
    <source>
        <strain evidence="3">MM415A02510</strain>
        <strain evidence="2">MM415B00972</strain>
    </source>
</reference>
<dbReference type="EMBL" id="MT141998">
    <property type="protein sequence ID" value="QJA73053.1"/>
    <property type="molecule type" value="Genomic_DNA"/>
</dbReference>
<keyword evidence="1" id="KW-0812">Transmembrane</keyword>
<organism evidence="3">
    <name type="scientific">viral metagenome</name>
    <dbReference type="NCBI Taxonomy" id="1070528"/>
    <lineage>
        <taxon>unclassified sequences</taxon>
        <taxon>metagenomes</taxon>
        <taxon>organismal metagenomes</taxon>
    </lineage>
</organism>
<keyword evidence="1" id="KW-0472">Membrane</keyword>
<dbReference type="EMBL" id="MT141434">
    <property type="protein sequence ID" value="QJA61212.1"/>
    <property type="molecule type" value="Genomic_DNA"/>
</dbReference>
<accession>A0A6M3JSU3</accession>
<evidence type="ECO:0000313" key="2">
    <source>
        <dbReference type="EMBL" id="QJA61212.1"/>
    </source>
</evidence>